<feature type="compositionally biased region" description="Pro residues" evidence="6">
    <location>
        <begin position="418"/>
        <end position="427"/>
    </location>
</feature>
<keyword evidence="3 7" id="KW-0812">Transmembrane</keyword>
<dbReference type="PANTHER" id="PTHR23513:SF11">
    <property type="entry name" value="STAPHYLOFERRIN A TRANSPORTER"/>
    <property type="match status" value="1"/>
</dbReference>
<sequence length="435" mass="44030">MSADPGAAAPGAPAAGMRWFRFLVAGNAVSSYGSYLNMVALNLFALQVTGSALQTGLIMAARLAVGFCTGFVSGGVVSRHSRKIVMMAGDSSQALALIALLCAPGGSRTVALYTVAVVAGAGGTLSQVALRSAVPEMVGAGLRVRANALLATGRAFAMVLGFASAGVVVSALGYRAAFVLDAVTFALSVATMAWLPIRTRRAGPPPPGAPGAGLAALRKGLGVLRLTPVLLAMIAIRAVDGFGSASHNVGLPVYSTALDAGHPAAFVSRFWATWAIGNIVVQRLVVRWAARTGRGIGEAAFALGTCAMSAGFILVFTGPPLVLGVAFALLAGMADGFTENAYLSRLQTVPDDDRGYVFGCSSMAENLGFGSGTVLTALLLEHHTPLSVVAVSHGTAIGCGAVFLAALALRRLRAGPGTPEPAVPEPAAPMKEVSS</sequence>
<organism evidence="8">
    <name type="scientific">Streptantibioticus silvisoli</name>
    <dbReference type="NCBI Taxonomy" id="2705255"/>
    <lineage>
        <taxon>Bacteria</taxon>
        <taxon>Bacillati</taxon>
        <taxon>Actinomycetota</taxon>
        <taxon>Actinomycetes</taxon>
        <taxon>Kitasatosporales</taxon>
        <taxon>Streptomycetaceae</taxon>
        <taxon>Streptantibioticus</taxon>
    </lineage>
</organism>
<dbReference type="Gene3D" id="1.20.1250.20">
    <property type="entry name" value="MFS general substrate transporter like domains"/>
    <property type="match status" value="1"/>
</dbReference>
<dbReference type="GO" id="GO:0022857">
    <property type="term" value="F:transmembrane transporter activity"/>
    <property type="evidence" value="ECO:0007669"/>
    <property type="project" value="InterPro"/>
</dbReference>
<protein>
    <submittedName>
        <fullName evidence="8">MFS transporter</fullName>
    </submittedName>
</protein>
<dbReference type="Pfam" id="PF07690">
    <property type="entry name" value="MFS_1"/>
    <property type="match status" value="1"/>
</dbReference>
<feature type="transmembrane region" description="Helical" evidence="7">
    <location>
        <begin position="22"/>
        <end position="45"/>
    </location>
</feature>
<feature type="transmembrane region" description="Helical" evidence="7">
    <location>
        <begin position="178"/>
        <end position="197"/>
    </location>
</feature>
<evidence type="ECO:0000256" key="1">
    <source>
        <dbReference type="ARBA" id="ARBA00004651"/>
    </source>
</evidence>
<accession>A0AA90KBY4</accession>
<name>A0AA90KBY4_9ACTN</name>
<feature type="transmembrane region" description="Helical" evidence="7">
    <location>
        <begin position="57"/>
        <end position="77"/>
    </location>
</feature>
<evidence type="ECO:0000256" key="6">
    <source>
        <dbReference type="SAM" id="MobiDB-lite"/>
    </source>
</evidence>
<dbReference type="RefSeq" id="WP_271318056.1">
    <property type="nucleotide sequence ID" value="NZ_JABXJJ020000067.1"/>
</dbReference>
<evidence type="ECO:0000256" key="7">
    <source>
        <dbReference type="SAM" id="Phobius"/>
    </source>
</evidence>
<evidence type="ECO:0000256" key="5">
    <source>
        <dbReference type="ARBA" id="ARBA00023136"/>
    </source>
</evidence>
<dbReference type="AlphaFoldDB" id="A0AA90KBY4"/>
<feature type="transmembrane region" description="Helical" evidence="7">
    <location>
        <begin position="386"/>
        <end position="409"/>
    </location>
</feature>
<feature type="region of interest" description="Disordered" evidence="6">
    <location>
        <begin position="416"/>
        <end position="435"/>
    </location>
</feature>
<evidence type="ECO:0000313" key="8">
    <source>
        <dbReference type="EMBL" id="MDI5974278.1"/>
    </source>
</evidence>
<keyword evidence="5 7" id="KW-0472">Membrane</keyword>
<comment type="subcellular location">
    <subcellularLocation>
        <location evidence="1">Cell membrane</location>
        <topology evidence="1">Multi-pass membrane protein</topology>
    </subcellularLocation>
</comment>
<feature type="transmembrane region" description="Helical" evidence="7">
    <location>
        <begin position="322"/>
        <end position="343"/>
    </location>
</feature>
<dbReference type="SUPFAM" id="SSF103473">
    <property type="entry name" value="MFS general substrate transporter"/>
    <property type="match status" value="1"/>
</dbReference>
<feature type="transmembrane region" description="Helical" evidence="7">
    <location>
        <begin position="155"/>
        <end position="172"/>
    </location>
</feature>
<dbReference type="EMBL" id="JABXJJ020000067">
    <property type="protein sequence ID" value="MDI5974278.1"/>
    <property type="molecule type" value="Genomic_DNA"/>
</dbReference>
<dbReference type="InterPro" id="IPR036259">
    <property type="entry name" value="MFS_trans_sf"/>
</dbReference>
<evidence type="ECO:0000256" key="2">
    <source>
        <dbReference type="ARBA" id="ARBA00022475"/>
    </source>
</evidence>
<dbReference type="GO" id="GO:0005886">
    <property type="term" value="C:plasma membrane"/>
    <property type="evidence" value="ECO:0007669"/>
    <property type="project" value="UniProtKB-SubCell"/>
</dbReference>
<reference evidence="8" key="1">
    <citation type="submission" date="2023-05" db="EMBL/GenBank/DDBJ databases">
        <title>Streptantibioticus silvisoli sp. nov., acidotolerant actinomycetes 1 from pine litter.</title>
        <authorList>
            <person name="Swiecimska M."/>
            <person name="Golinska P."/>
            <person name="Sangal V."/>
            <person name="Wachnowicz B."/>
            <person name="Goodfellow M."/>
        </authorList>
    </citation>
    <scope>NUCLEOTIDE SEQUENCE</scope>
    <source>
        <strain evidence="8">SL13</strain>
    </source>
</reference>
<keyword evidence="4 7" id="KW-1133">Transmembrane helix</keyword>
<comment type="caution">
    <text evidence="8">The sequence shown here is derived from an EMBL/GenBank/DDBJ whole genome shotgun (WGS) entry which is preliminary data.</text>
</comment>
<gene>
    <name evidence="8" type="ORF">POF50_033880</name>
</gene>
<evidence type="ECO:0000256" key="3">
    <source>
        <dbReference type="ARBA" id="ARBA00022692"/>
    </source>
</evidence>
<dbReference type="CDD" id="cd06173">
    <property type="entry name" value="MFS_MefA_like"/>
    <property type="match status" value="1"/>
</dbReference>
<dbReference type="InterPro" id="IPR011701">
    <property type="entry name" value="MFS"/>
</dbReference>
<evidence type="ECO:0000256" key="4">
    <source>
        <dbReference type="ARBA" id="ARBA00022989"/>
    </source>
</evidence>
<dbReference type="PANTHER" id="PTHR23513">
    <property type="entry name" value="INTEGRAL MEMBRANE EFFLUX PROTEIN-RELATED"/>
    <property type="match status" value="1"/>
</dbReference>
<keyword evidence="2" id="KW-1003">Cell membrane</keyword>
<proteinExistence type="predicted"/>